<dbReference type="SUPFAM" id="SSF141523">
    <property type="entry name" value="L,D-transpeptidase catalytic domain-like"/>
    <property type="match status" value="1"/>
</dbReference>
<dbReference type="CDD" id="cd16913">
    <property type="entry name" value="YkuD_like"/>
    <property type="match status" value="1"/>
</dbReference>
<reference evidence="10" key="1">
    <citation type="submission" date="2023-07" db="EMBL/GenBank/DDBJ databases">
        <title>30 novel species of actinomycetes from the DSMZ collection.</title>
        <authorList>
            <person name="Nouioui I."/>
        </authorList>
    </citation>
    <scope>NUCLEOTIDE SEQUENCE [LARGE SCALE GENOMIC DNA]</scope>
    <source>
        <strain evidence="10">DSM 45834</strain>
    </source>
</reference>
<dbReference type="InterPro" id="IPR005490">
    <property type="entry name" value="LD_TPept_cat_dom"/>
</dbReference>
<feature type="active site" description="Proton donor/acceptor" evidence="6">
    <location>
        <position position="116"/>
    </location>
</feature>
<evidence type="ECO:0000313" key="9">
    <source>
        <dbReference type="EMBL" id="MDT0350414.1"/>
    </source>
</evidence>
<keyword evidence="5 6" id="KW-0961">Cell wall biogenesis/degradation</keyword>
<accession>A0ABU2NAX0</accession>
<evidence type="ECO:0000256" key="5">
    <source>
        <dbReference type="ARBA" id="ARBA00023316"/>
    </source>
</evidence>
<evidence type="ECO:0000259" key="8">
    <source>
        <dbReference type="PROSITE" id="PS52029"/>
    </source>
</evidence>
<dbReference type="PANTHER" id="PTHR30582">
    <property type="entry name" value="L,D-TRANSPEPTIDASE"/>
    <property type="match status" value="1"/>
</dbReference>
<dbReference type="GO" id="GO:0016740">
    <property type="term" value="F:transferase activity"/>
    <property type="evidence" value="ECO:0007669"/>
    <property type="project" value="UniProtKB-KW"/>
</dbReference>
<proteinExistence type="predicted"/>
<keyword evidence="2 9" id="KW-0808">Transferase</keyword>
<evidence type="ECO:0000256" key="4">
    <source>
        <dbReference type="ARBA" id="ARBA00022984"/>
    </source>
</evidence>
<dbReference type="EC" id="2.-.-.-" evidence="9"/>
<evidence type="ECO:0000256" key="6">
    <source>
        <dbReference type="PROSITE-ProRule" id="PRU01373"/>
    </source>
</evidence>
<dbReference type="RefSeq" id="WP_311556448.1">
    <property type="nucleotide sequence ID" value="NZ_JAVREJ010000007.1"/>
</dbReference>
<keyword evidence="10" id="KW-1185">Reference proteome</keyword>
<feature type="signal peptide" evidence="7">
    <location>
        <begin position="1"/>
        <end position="26"/>
    </location>
</feature>
<organism evidence="9 10">
    <name type="scientific">Pseudonocardia charpentierae</name>
    <dbReference type="NCBI Taxonomy" id="3075545"/>
    <lineage>
        <taxon>Bacteria</taxon>
        <taxon>Bacillati</taxon>
        <taxon>Actinomycetota</taxon>
        <taxon>Actinomycetes</taxon>
        <taxon>Pseudonocardiales</taxon>
        <taxon>Pseudonocardiaceae</taxon>
        <taxon>Pseudonocardia</taxon>
    </lineage>
</organism>
<dbReference type="InterPro" id="IPR050979">
    <property type="entry name" value="LD-transpeptidase"/>
</dbReference>
<keyword evidence="4 6" id="KW-0573">Peptidoglycan synthesis</keyword>
<keyword evidence="7" id="KW-0732">Signal</keyword>
<dbReference type="Pfam" id="PF03734">
    <property type="entry name" value="YkuD"/>
    <property type="match status" value="1"/>
</dbReference>
<dbReference type="PANTHER" id="PTHR30582:SF33">
    <property type="entry name" value="EXPORTED PROTEIN"/>
    <property type="match status" value="1"/>
</dbReference>
<name>A0ABU2NAX0_9PSEU</name>
<comment type="caution">
    <text evidence="9">The sequence shown here is derived from an EMBL/GenBank/DDBJ whole genome shotgun (WGS) entry which is preliminary data.</text>
</comment>
<comment type="pathway">
    <text evidence="1 6">Cell wall biogenesis; peptidoglycan biosynthesis.</text>
</comment>
<evidence type="ECO:0000313" key="10">
    <source>
        <dbReference type="Proteomes" id="UP001183202"/>
    </source>
</evidence>
<evidence type="ECO:0000256" key="7">
    <source>
        <dbReference type="SAM" id="SignalP"/>
    </source>
</evidence>
<dbReference type="InterPro" id="IPR038063">
    <property type="entry name" value="Transpep_catalytic_dom"/>
</dbReference>
<sequence>MTILRALVLTITLVGTLFGTATAATAAPATVPAAAAKKMPCASTVRACVRLSTNQAWLLRNGKIVSGPVPVSHGRKGFATPPGTFRVTYKSQDHVSTIYDREMPYSVFFNGGIAFHQGSVRQKSHGCVHLTASAARAFFSELSPGDRVQVVA</sequence>
<dbReference type="PROSITE" id="PS52029">
    <property type="entry name" value="LD_TPASE"/>
    <property type="match status" value="1"/>
</dbReference>
<evidence type="ECO:0000256" key="3">
    <source>
        <dbReference type="ARBA" id="ARBA00022960"/>
    </source>
</evidence>
<gene>
    <name evidence="9" type="ORF">RM445_12850</name>
</gene>
<dbReference type="Proteomes" id="UP001183202">
    <property type="component" value="Unassembled WGS sequence"/>
</dbReference>
<dbReference type="Gene3D" id="2.40.440.10">
    <property type="entry name" value="L,D-transpeptidase catalytic domain-like"/>
    <property type="match status" value="1"/>
</dbReference>
<evidence type="ECO:0000256" key="2">
    <source>
        <dbReference type="ARBA" id="ARBA00022679"/>
    </source>
</evidence>
<feature type="chain" id="PRO_5046353558" evidence="7">
    <location>
        <begin position="27"/>
        <end position="152"/>
    </location>
</feature>
<dbReference type="EMBL" id="JAVREJ010000007">
    <property type="protein sequence ID" value="MDT0350414.1"/>
    <property type="molecule type" value="Genomic_DNA"/>
</dbReference>
<protein>
    <submittedName>
        <fullName evidence="9">L,D-transpeptidase</fullName>
        <ecNumber evidence="9">2.-.-.-</ecNumber>
    </submittedName>
</protein>
<feature type="domain" description="L,D-TPase catalytic" evidence="8">
    <location>
        <begin position="45"/>
        <end position="151"/>
    </location>
</feature>
<evidence type="ECO:0000256" key="1">
    <source>
        <dbReference type="ARBA" id="ARBA00004752"/>
    </source>
</evidence>
<feature type="active site" description="Nucleophile" evidence="6">
    <location>
        <position position="127"/>
    </location>
</feature>
<keyword evidence="3 6" id="KW-0133">Cell shape</keyword>